<evidence type="ECO:0000256" key="5">
    <source>
        <dbReference type="ARBA" id="ARBA00022679"/>
    </source>
</evidence>
<organism evidence="10 11">
    <name type="scientific">Methylobacterium symbioticum</name>
    <dbReference type="NCBI Taxonomy" id="2584084"/>
    <lineage>
        <taxon>Bacteria</taxon>
        <taxon>Pseudomonadati</taxon>
        <taxon>Pseudomonadota</taxon>
        <taxon>Alphaproteobacteria</taxon>
        <taxon>Hyphomicrobiales</taxon>
        <taxon>Methylobacteriaceae</taxon>
        <taxon>Methylobacterium</taxon>
    </lineage>
</organism>
<dbReference type="GO" id="GO:0030170">
    <property type="term" value="F:pyridoxal phosphate binding"/>
    <property type="evidence" value="ECO:0007669"/>
    <property type="project" value="InterPro"/>
</dbReference>
<evidence type="ECO:0000256" key="3">
    <source>
        <dbReference type="ARBA" id="ARBA00011738"/>
    </source>
</evidence>
<evidence type="ECO:0000256" key="2">
    <source>
        <dbReference type="ARBA" id="ARBA00007441"/>
    </source>
</evidence>
<evidence type="ECO:0000313" key="11">
    <source>
        <dbReference type="Proteomes" id="UP000410984"/>
    </source>
</evidence>
<dbReference type="Proteomes" id="UP000410984">
    <property type="component" value="Unassembled WGS sequence"/>
</dbReference>
<dbReference type="PANTHER" id="PTHR46383">
    <property type="entry name" value="ASPARTATE AMINOTRANSFERASE"/>
    <property type="match status" value="1"/>
</dbReference>
<comment type="subunit">
    <text evidence="3">Homodimer.</text>
</comment>
<dbReference type="SUPFAM" id="SSF53383">
    <property type="entry name" value="PLP-dependent transferases"/>
    <property type="match status" value="1"/>
</dbReference>
<keyword evidence="11" id="KW-1185">Reference proteome</keyword>
<dbReference type="AlphaFoldDB" id="A0A509EAQ9"/>
<dbReference type="InterPro" id="IPR004838">
    <property type="entry name" value="NHTrfase_class1_PyrdxlP-BS"/>
</dbReference>
<comment type="cofactor">
    <cofactor evidence="1 8">
        <name>pyridoxal 5'-phosphate</name>
        <dbReference type="ChEBI" id="CHEBI:597326"/>
    </cofactor>
</comment>
<protein>
    <recommendedName>
        <fullName evidence="8">Aminotransferase</fullName>
        <ecNumber evidence="8">2.6.1.-</ecNumber>
    </recommendedName>
</protein>
<keyword evidence="6" id="KW-0663">Pyridoxal phosphate</keyword>
<dbReference type="InterPro" id="IPR004839">
    <property type="entry name" value="Aminotransferase_I/II_large"/>
</dbReference>
<evidence type="ECO:0000256" key="8">
    <source>
        <dbReference type="RuleBase" id="RU000481"/>
    </source>
</evidence>
<dbReference type="Gene3D" id="3.90.1150.10">
    <property type="entry name" value="Aspartate Aminotransferase, domain 1"/>
    <property type="match status" value="1"/>
</dbReference>
<keyword evidence="5 8" id="KW-0808">Transferase</keyword>
<dbReference type="CDD" id="cd00609">
    <property type="entry name" value="AAT_like"/>
    <property type="match status" value="1"/>
</dbReference>
<dbReference type="Gene3D" id="3.40.640.10">
    <property type="entry name" value="Type I PLP-dependent aspartate aminotransferase-like (Major domain)"/>
    <property type="match status" value="1"/>
</dbReference>
<evidence type="ECO:0000256" key="4">
    <source>
        <dbReference type="ARBA" id="ARBA00022576"/>
    </source>
</evidence>
<dbReference type="GO" id="GO:0006520">
    <property type="term" value="P:amino acid metabolic process"/>
    <property type="evidence" value="ECO:0007669"/>
    <property type="project" value="InterPro"/>
</dbReference>
<dbReference type="Pfam" id="PF00155">
    <property type="entry name" value="Aminotran_1_2"/>
    <property type="match status" value="1"/>
</dbReference>
<evidence type="ECO:0000313" key="10">
    <source>
        <dbReference type="EMBL" id="VUD71271.1"/>
    </source>
</evidence>
<evidence type="ECO:0000256" key="7">
    <source>
        <dbReference type="ARBA" id="ARBA00049185"/>
    </source>
</evidence>
<evidence type="ECO:0000256" key="1">
    <source>
        <dbReference type="ARBA" id="ARBA00001933"/>
    </source>
</evidence>
<sequence>MSGVQDGIGLAERLRAVKPSPTIAITQLANELRRAGRDIVGLSQGEPDFDTPDHIRAAAKAAIDAGATRYTDVDGTPELKQAIVRKFQRENGLTYEPGEISVGTGGKQVIANAFSATLDAGDEVIIPAPYWVSYPDMVRLAGGTPVTVACGEAEGFKIGPAALEAAITPRTRWLVLNSPGNPTGSCYSAAELKALAAVLLRHPQVAVLSDDIYEHVLYQSEGFATLAAIEPRLRERILVCNGVSKAYAMTGWRIGYAAGPKPLIRAMAMLQSQSTTNPSSVSQAAAVAALDGGLDFLRARNAVFRERRDLCVEAFEAAGLPCRVPEGAFYLFPSCAGLIGRKRPDGRAIASDVDVATFLLEEVGVAVVPGSAFGLAPFFRISFATATERLRTACDRIASACAVLR</sequence>
<feature type="domain" description="Aminotransferase class I/classII large" evidence="9">
    <location>
        <begin position="38"/>
        <end position="397"/>
    </location>
</feature>
<dbReference type="InterPro" id="IPR015422">
    <property type="entry name" value="PyrdxlP-dep_Trfase_small"/>
</dbReference>
<dbReference type="InterPro" id="IPR015421">
    <property type="entry name" value="PyrdxlP-dep_Trfase_major"/>
</dbReference>
<reference evidence="10 11" key="1">
    <citation type="submission" date="2019-06" db="EMBL/GenBank/DDBJ databases">
        <authorList>
            <person name="Rodrigo-Torres L."/>
            <person name="Arahal R. D."/>
            <person name="Lucena T."/>
        </authorList>
    </citation>
    <scope>NUCLEOTIDE SEQUENCE [LARGE SCALE GENOMIC DNA]</scope>
    <source>
        <strain evidence="10 11">SB0023/3</strain>
    </source>
</reference>
<comment type="similarity">
    <text evidence="2 8">Belongs to the class-I pyridoxal-phosphate-dependent aminotransferase family.</text>
</comment>
<dbReference type="PROSITE" id="PS00105">
    <property type="entry name" value="AA_TRANSFER_CLASS_1"/>
    <property type="match status" value="1"/>
</dbReference>
<dbReference type="InterPro" id="IPR050596">
    <property type="entry name" value="AspAT/PAT-like"/>
</dbReference>
<evidence type="ECO:0000259" key="9">
    <source>
        <dbReference type="Pfam" id="PF00155"/>
    </source>
</evidence>
<dbReference type="PANTHER" id="PTHR46383:SF1">
    <property type="entry name" value="ASPARTATE AMINOTRANSFERASE"/>
    <property type="match status" value="1"/>
</dbReference>
<comment type="catalytic activity">
    <reaction evidence="7">
        <text>L-aspartate + 2-oxoglutarate = oxaloacetate + L-glutamate</text>
        <dbReference type="Rhea" id="RHEA:21824"/>
        <dbReference type="ChEBI" id="CHEBI:16452"/>
        <dbReference type="ChEBI" id="CHEBI:16810"/>
        <dbReference type="ChEBI" id="CHEBI:29985"/>
        <dbReference type="ChEBI" id="CHEBI:29991"/>
        <dbReference type="EC" id="2.6.1.1"/>
    </reaction>
</comment>
<proteinExistence type="inferred from homology"/>
<evidence type="ECO:0000256" key="6">
    <source>
        <dbReference type="ARBA" id="ARBA00022898"/>
    </source>
</evidence>
<dbReference type="InterPro" id="IPR015424">
    <property type="entry name" value="PyrdxlP-dep_Trfase"/>
</dbReference>
<dbReference type="GO" id="GO:0004069">
    <property type="term" value="F:L-aspartate:2-oxoglutarate aminotransferase activity"/>
    <property type="evidence" value="ECO:0007669"/>
    <property type="project" value="UniProtKB-EC"/>
</dbReference>
<dbReference type="FunFam" id="3.40.640.10:FF:000033">
    <property type="entry name" value="Aspartate aminotransferase"/>
    <property type="match status" value="1"/>
</dbReference>
<dbReference type="EC" id="2.6.1.-" evidence="8"/>
<gene>
    <name evidence="10" type="primary">aspC_2</name>
    <name evidence="10" type="ORF">MET9862_01849</name>
</gene>
<accession>A0A509EAQ9</accession>
<name>A0A509EAQ9_9HYPH</name>
<dbReference type="EMBL" id="CABFPH010000019">
    <property type="protein sequence ID" value="VUD71271.1"/>
    <property type="molecule type" value="Genomic_DNA"/>
</dbReference>
<keyword evidence="4 8" id="KW-0032">Aminotransferase</keyword>